<evidence type="ECO:0000313" key="2">
    <source>
        <dbReference type="Proteomes" id="UP000694941"/>
    </source>
</evidence>
<feature type="region of interest" description="Disordered" evidence="1">
    <location>
        <begin position="240"/>
        <end position="269"/>
    </location>
</feature>
<keyword evidence="2" id="KW-1185">Reference proteome</keyword>
<name>A0ABM1TR38_LIMPO</name>
<dbReference type="RefSeq" id="XP_022258344.1">
    <property type="nucleotide sequence ID" value="XM_022402636.1"/>
</dbReference>
<evidence type="ECO:0000313" key="3">
    <source>
        <dbReference type="RefSeq" id="XP_022258344.1"/>
    </source>
</evidence>
<accession>A0ABM1TR38</accession>
<gene>
    <name evidence="3" type="primary">LOC111089698</name>
</gene>
<proteinExistence type="predicted"/>
<feature type="compositionally biased region" description="Basic and acidic residues" evidence="1">
    <location>
        <begin position="253"/>
        <end position="266"/>
    </location>
</feature>
<feature type="region of interest" description="Disordered" evidence="1">
    <location>
        <begin position="179"/>
        <end position="203"/>
    </location>
</feature>
<organism evidence="2 3">
    <name type="scientific">Limulus polyphemus</name>
    <name type="common">Atlantic horseshoe crab</name>
    <dbReference type="NCBI Taxonomy" id="6850"/>
    <lineage>
        <taxon>Eukaryota</taxon>
        <taxon>Metazoa</taxon>
        <taxon>Ecdysozoa</taxon>
        <taxon>Arthropoda</taxon>
        <taxon>Chelicerata</taxon>
        <taxon>Merostomata</taxon>
        <taxon>Xiphosura</taxon>
        <taxon>Limulidae</taxon>
        <taxon>Limulus</taxon>
    </lineage>
</organism>
<reference evidence="3" key="1">
    <citation type="submission" date="2025-08" db="UniProtKB">
        <authorList>
            <consortium name="RefSeq"/>
        </authorList>
    </citation>
    <scope>IDENTIFICATION</scope>
    <source>
        <tissue evidence="3">Muscle</tissue>
    </source>
</reference>
<sequence length="284" mass="32345">MSSSVTEDKPQTNRRARGPIYRFIRPSRSLRKELLTEHSSGTPEDHCGKEHHQFWKKATSFRQSLRGISDPKSSRLVRSVSQHQVENNDRKEWDRECGSQMNLSLSYNRKQHFQSKSRFSQDLEHSILLHKQSQSLSDNDTNPVMAVPNQTCFLGETNQISLNSSVTSLATQHLVFNRSELEHRTPHQRSPRKLTKDSGYETSAQGESDYINIDYLGEDGEKDIQTSSLTAVRGYSEPQTSQWASAHAVASSRLRDRSDKESKELSGSRLSTSCLLDNVHHKCD</sequence>
<evidence type="ECO:0000256" key="1">
    <source>
        <dbReference type="SAM" id="MobiDB-lite"/>
    </source>
</evidence>
<dbReference type="GeneID" id="111089698"/>
<protein>
    <submittedName>
        <fullName evidence="3">Uncharacterized protein LOC111089698</fullName>
    </submittedName>
</protein>
<dbReference type="Proteomes" id="UP000694941">
    <property type="component" value="Unplaced"/>
</dbReference>